<comment type="caution">
    <text evidence="4">The sequence shown here is derived from an EMBL/GenBank/DDBJ whole genome shotgun (WGS) entry which is preliminary data.</text>
</comment>
<protein>
    <recommendedName>
        <fullName evidence="6">Pentatricopeptide repeat-containing protein</fullName>
    </recommendedName>
</protein>
<accession>A0A6A3AAV8</accession>
<gene>
    <name evidence="4" type="ORF">F3Y22_tig00110548pilonHSYRG00354</name>
</gene>
<name>A0A6A3AAV8_HIBSY</name>
<evidence type="ECO:0008006" key="6">
    <source>
        <dbReference type="Google" id="ProtNLM"/>
    </source>
</evidence>
<reference evidence="4" key="1">
    <citation type="submission" date="2019-09" db="EMBL/GenBank/DDBJ databases">
        <title>Draft genome information of white flower Hibiscus syriacus.</title>
        <authorList>
            <person name="Kim Y.-M."/>
        </authorList>
    </citation>
    <scope>NUCLEOTIDE SEQUENCE [LARGE SCALE GENOMIC DNA]</scope>
    <source>
        <strain evidence="4">YM2019G1</strain>
    </source>
</reference>
<dbReference type="AlphaFoldDB" id="A0A6A3AAV8"/>
<evidence type="ECO:0000256" key="3">
    <source>
        <dbReference type="PROSITE-ProRule" id="PRU00708"/>
    </source>
</evidence>
<evidence type="ECO:0000313" key="5">
    <source>
        <dbReference type="Proteomes" id="UP000436088"/>
    </source>
</evidence>
<organism evidence="4 5">
    <name type="scientific">Hibiscus syriacus</name>
    <name type="common">Rose of Sharon</name>
    <dbReference type="NCBI Taxonomy" id="106335"/>
    <lineage>
        <taxon>Eukaryota</taxon>
        <taxon>Viridiplantae</taxon>
        <taxon>Streptophyta</taxon>
        <taxon>Embryophyta</taxon>
        <taxon>Tracheophyta</taxon>
        <taxon>Spermatophyta</taxon>
        <taxon>Magnoliopsida</taxon>
        <taxon>eudicotyledons</taxon>
        <taxon>Gunneridae</taxon>
        <taxon>Pentapetalae</taxon>
        <taxon>rosids</taxon>
        <taxon>malvids</taxon>
        <taxon>Malvales</taxon>
        <taxon>Malvaceae</taxon>
        <taxon>Malvoideae</taxon>
        <taxon>Hibiscus</taxon>
    </lineage>
</organism>
<dbReference type="Pfam" id="PF13812">
    <property type="entry name" value="PPR_3"/>
    <property type="match status" value="1"/>
</dbReference>
<dbReference type="InterPro" id="IPR050872">
    <property type="entry name" value="PPR_P_subfamily"/>
</dbReference>
<dbReference type="InterPro" id="IPR002885">
    <property type="entry name" value="PPR_rpt"/>
</dbReference>
<evidence type="ECO:0000256" key="2">
    <source>
        <dbReference type="ARBA" id="ARBA00022737"/>
    </source>
</evidence>
<dbReference type="PROSITE" id="PS51375">
    <property type="entry name" value="PPR"/>
    <property type="match status" value="1"/>
</dbReference>
<keyword evidence="2" id="KW-0677">Repeat</keyword>
<dbReference type="PANTHER" id="PTHR46128:SF73">
    <property type="entry name" value="CRIB DOMAIN-CONTAINING PROTEIN"/>
    <property type="match status" value="1"/>
</dbReference>
<proteinExistence type="inferred from homology"/>
<dbReference type="Pfam" id="PF01535">
    <property type="entry name" value="PPR"/>
    <property type="match status" value="2"/>
</dbReference>
<feature type="repeat" description="PPR" evidence="3">
    <location>
        <begin position="31"/>
        <end position="65"/>
    </location>
</feature>
<keyword evidence="5" id="KW-1185">Reference proteome</keyword>
<dbReference type="Proteomes" id="UP000436088">
    <property type="component" value="Unassembled WGS sequence"/>
</dbReference>
<dbReference type="EMBL" id="VEPZ02001024">
    <property type="protein sequence ID" value="KAE8701146.1"/>
    <property type="molecule type" value="Genomic_DNA"/>
</dbReference>
<dbReference type="PANTHER" id="PTHR46128">
    <property type="entry name" value="MITOCHONDRIAL GROUP I INTRON SPLICING FACTOR CCM1"/>
    <property type="match status" value="1"/>
</dbReference>
<dbReference type="Gene3D" id="1.25.40.10">
    <property type="entry name" value="Tetratricopeptide repeat domain"/>
    <property type="match status" value="2"/>
</dbReference>
<comment type="similarity">
    <text evidence="1">Belongs to the PPR family. P subfamily.</text>
</comment>
<evidence type="ECO:0000256" key="1">
    <source>
        <dbReference type="ARBA" id="ARBA00007626"/>
    </source>
</evidence>
<sequence length="172" mass="19408">MLVNHAGAWKSMEFDISLVIDKMRRHGCVPKANTYNKLIIGHCRVGRFVEEQKLIDHTRDQGIYPGEDVYNSILSCSCELGVFDDASQLPHLDSYRQLICGLYDQGDKEKAEKTFGNLLRCGYNCDEVAWKILVDGLLRKGLADRCTDISSIMEKMGCQLHPTTYSMLIEGA</sequence>
<evidence type="ECO:0000313" key="4">
    <source>
        <dbReference type="EMBL" id="KAE8701146.1"/>
    </source>
</evidence>
<dbReference type="InterPro" id="IPR011990">
    <property type="entry name" value="TPR-like_helical_dom_sf"/>
</dbReference>